<feature type="compositionally biased region" description="Basic and acidic residues" evidence="11">
    <location>
        <begin position="130"/>
        <end position="140"/>
    </location>
</feature>
<evidence type="ECO:0000256" key="10">
    <source>
        <dbReference type="SAM" id="Coils"/>
    </source>
</evidence>
<dbReference type="Proteomes" id="UP000575898">
    <property type="component" value="Unassembled WGS sequence"/>
</dbReference>
<comment type="similarity">
    <text evidence="2">Belongs to the TonB family.</text>
</comment>
<dbReference type="InterPro" id="IPR006260">
    <property type="entry name" value="TonB/TolA_C"/>
</dbReference>
<feature type="compositionally biased region" description="Polar residues" evidence="11">
    <location>
        <begin position="59"/>
        <end position="70"/>
    </location>
</feature>
<evidence type="ECO:0000313" key="15">
    <source>
        <dbReference type="Proteomes" id="UP000575898"/>
    </source>
</evidence>
<comment type="subcellular location">
    <subcellularLocation>
        <location evidence="1">Cell inner membrane</location>
        <topology evidence="1">Single-pass membrane protein</topology>
        <orientation evidence="1">Periplasmic side</orientation>
    </subcellularLocation>
</comment>
<accession>A0A840MPF0</accession>
<reference evidence="14 15" key="1">
    <citation type="submission" date="2020-08" db="EMBL/GenBank/DDBJ databases">
        <title>Genomic Encyclopedia of Type Strains, Phase IV (KMG-IV): sequencing the most valuable type-strain genomes for metagenomic binning, comparative biology and taxonomic classification.</title>
        <authorList>
            <person name="Goeker M."/>
        </authorList>
    </citation>
    <scope>NUCLEOTIDE SEQUENCE [LARGE SCALE GENOMIC DNA]</scope>
    <source>
        <strain evidence="14 15">DSM 27165</strain>
    </source>
</reference>
<dbReference type="GO" id="GO:0098797">
    <property type="term" value="C:plasma membrane protein complex"/>
    <property type="evidence" value="ECO:0007669"/>
    <property type="project" value="TreeGrafter"/>
</dbReference>
<dbReference type="AlphaFoldDB" id="A0A840MPF0"/>
<dbReference type="PANTHER" id="PTHR33446">
    <property type="entry name" value="PROTEIN TONB-RELATED"/>
    <property type="match status" value="1"/>
</dbReference>
<name>A0A840MPF0_9PROT</name>
<evidence type="ECO:0000256" key="5">
    <source>
        <dbReference type="ARBA" id="ARBA00022519"/>
    </source>
</evidence>
<keyword evidence="3" id="KW-0813">Transport</keyword>
<dbReference type="GO" id="GO:0031992">
    <property type="term" value="F:energy transducer activity"/>
    <property type="evidence" value="ECO:0007669"/>
    <property type="project" value="TreeGrafter"/>
</dbReference>
<dbReference type="PROSITE" id="PS52015">
    <property type="entry name" value="TONB_CTD"/>
    <property type="match status" value="1"/>
</dbReference>
<protein>
    <submittedName>
        <fullName evidence="14">Protein TonB</fullName>
    </submittedName>
</protein>
<keyword evidence="4" id="KW-1003">Cell membrane</keyword>
<evidence type="ECO:0000256" key="1">
    <source>
        <dbReference type="ARBA" id="ARBA00004383"/>
    </source>
</evidence>
<evidence type="ECO:0000256" key="3">
    <source>
        <dbReference type="ARBA" id="ARBA00022448"/>
    </source>
</evidence>
<gene>
    <name evidence="14" type="ORF">HNQ59_002636</name>
</gene>
<evidence type="ECO:0000256" key="4">
    <source>
        <dbReference type="ARBA" id="ARBA00022475"/>
    </source>
</evidence>
<dbReference type="GO" id="GO:0015031">
    <property type="term" value="P:protein transport"/>
    <property type="evidence" value="ECO:0007669"/>
    <property type="project" value="UniProtKB-KW"/>
</dbReference>
<keyword evidence="5" id="KW-0997">Cell inner membrane</keyword>
<dbReference type="InterPro" id="IPR051045">
    <property type="entry name" value="TonB-dependent_transducer"/>
</dbReference>
<sequence>MATLSLPAGPDRSDFYFKIALGISIAAHAVLLSVKFVYPELKKLSSTTPLDVILVNSKTQSSPLNPQALAQANLDGGGNTDQNRRIKTPLPLQKDADTAQEQQVEQAMQRQQQLESEAQKLMTMINTKRSVSEPDKRTRAEQQQASGKDAKDEEARNLAMARLEGQISKDWDAYQNRPRKKFIGARTTEFRFARYVEDWRQKVERIGTNLYPVEAKQKGIHGRLQMTVEIKADGTVASVEVNRSSGHKILDEAAKRIVFQSAPFAPFPPDVRKDSDIISITRTWTFTTANKLESGD</sequence>
<keyword evidence="6 12" id="KW-0812">Transmembrane</keyword>
<dbReference type="PANTHER" id="PTHR33446:SF11">
    <property type="entry name" value="TONB3"/>
    <property type="match status" value="1"/>
</dbReference>
<keyword evidence="10" id="KW-0175">Coiled coil</keyword>
<dbReference type="InterPro" id="IPR037682">
    <property type="entry name" value="TonB_C"/>
</dbReference>
<evidence type="ECO:0000256" key="6">
    <source>
        <dbReference type="ARBA" id="ARBA00022692"/>
    </source>
</evidence>
<dbReference type="Pfam" id="PF03544">
    <property type="entry name" value="TonB_C"/>
    <property type="match status" value="1"/>
</dbReference>
<evidence type="ECO:0000256" key="8">
    <source>
        <dbReference type="ARBA" id="ARBA00022989"/>
    </source>
</evidence>
<feature type="region of interest" description="Disordered" evidence="11">
    <location>
        <begin position="59"/>
        <end position="86"/>
    </location>
</feature>
<feature type="domain" description="TonB C-terminal" evidence="13">
    <location>
        <begin position="196"/>
        <end position="293"/>
    </location>
</feature>
<keyword evidence="9 12" id="KW-0472">Membrane</keyword>
<evidence type="ECO:0000256" key="2">
    <source>
        <dbReference type="ARBA" id="ARBA00006555"/>
    </source>
</evidence>
<proteinExistence type="inferred from homology"/>
<comment type="caution">
    <text evidence="14">The sequence shown here is derived from an EMBL/GenBank/DDBJ whole genome shotgun (WGS) entry which is preliminary data.</text>
</comment>
<evidence type="ECO:0000313" key="14">
    <source>
        <dbReference type="EMBL" id="MBB5019335.1"/>
    </source>
</evidence>
<feature type="transmembrane region" description="Helical" evidence="12">
    <location>
        <begin position="15"/>
        <end position="38"/>
    </location>
</feature>
<dbReference type="NCBIfam" id="TIGR01352">
    <property type="entry name" value="tonB_Cterm"/>
    <property type="match status" value="1"/>
</dbReference>
<dbReference type="GO" id="GO:0055085">
    <property type="term" value="P:transmembrane transport"/>
    <property type="evidence" value="ECO:0007669"/>
    <property type="project" value="InterPro"/>
</dbReference>
<evidence type="ECO:0000259" key="13">
    <source>
        <dbReference type="PROSITE" id="PS52015"/>
    </source>
</evidence>
<evidence type="ECO:0000256" key="9">
    <source>
        <dbReference type="ARBA" id="ARBA00023136"/>
    </source>
</evidence>
<evidence type="ECO:0000256" key="7">
    <source>
        <dbReference type="ARBA" id="ARBA00022927"/>
    </source>
</evidence>
<keyword evidence="8 12" id="KW-1133">Transmembrane helix</keyword>
<keyword evidence="15" id="KW-1185">Reference proteome</keyword>
<feature type="region of interest" description="Disordered" evidence="11">
    <location>
        <begin position="127"/>
        <end position="154"/>
    </location>
</feature>
<organism evidence="14 15">
    <name type="scientific">Chitinivorax tropicus</name>
    <dbReference type="NCBI Taxonomy" id="714531"/>
    <lineage>
        <taxon>Bacteria</taxon>
        <taxon>Pseudomonadati</taxon>
        <taxon>Pseudomonadota</taxon>
        <taxon>Betaproteobacteria</taxon>
        <taxon>Chitinivorax</taxon>
    </lineage>
</organism>
<dbReference type="SUPFAM" id="SSF74653">
    <property type="entry name" value="TolA/TonB C-terminal domain"/>
    <property type="match status" value="1"/>
</dbReference>
<dbReference type="EMBL" id="JACHHY010000016">
    <property type="protein sequence ID" value="MBB5019335.1"/>
    <property type="molecule type" value="Genomic_DNA"/>
</dbReference>
<evidence type="ECO:0000256" key="11">
    <source>
        <dbReference type="SAM" id="MobiDB-lite"/>
    </source>
</evidence>
<evidence type="ECO:0000256" key="12">
    <source>
        <dbReference type="SAM" id="Phobius"/>
    </source>
</evidence>
<feature type="coiled-coil region" evidence="10">
    <location>
        <begin position="97"/>
        <end position="124"/>
    </location>
</feature>
<dbReference type="Gene3D" id="3.30.1150.10">
    <property type="match status" value="1"/>
</dbReference>
<keyword evidence="7" id="KW-0653">Protein transport</keyword>
<dbReference type="RefSeq" id="WP_343074275.1">
    <property type="nucleotide sequence ID" value="NZ_JACHHY010000016.1"/>
</dbReference>